<accession>B4GFE5</accession>
<dbReference type="Pfam" id="PF02466">
    <property type="entry name" value="Tim17"/>
    <property type="match status" value="1"/>
</dbReference>
<dbReference type="HOGENOM" id="CLU_087811_0_1_1"/>
<evidence type="ECO:0000256" key="8">
    <source>
        <dbReference type="ARBA" id="ARBA00022989"/>
    </source>
</evidence>
<proteinExistence type="inferred from homology"/>
<keyword evidence="11" id="KW-0472">Membrane</keyword>
<comment type="subcellular location">
    <subcellularLocation>
        <location evidence="2">Mitochondrion inner membrane</location>
        <topology evidence="2">Multi-pass membrane protein</topology>
    </subcellularLocation>
</comment>
<dbReference type="STRING" id="7234.B4GFE5"/>
<organism evidence="14">
    <name type="scientific">Drosophila persimilis</name>
    <name type="common">Fruit fly</name>
    <dbReference type="NCBI Taxonomy" id="7234"/>
    <lineage>
        <taxon>Eukaryota</taxon>
        <taxon>Metazoa</taxon>
        <taxon>Ecdysozoa</taxon>
        <taxon>Arthropoda</taxon>
        <taxon>Hexapoda</taxon>
        <taxon>Insecta</taxon>
        <taxon>Pterygota</taxon>
        <taxon>Neoptera</taxon>
        <taxon>Endopterygota</taxon>
        <taxon>Diptera</taxon>
        <taxon>Brachycera</taxon>
        <taxon>Muscomorpha</taxon>
        <taxon>Ephydroidea</taxon>
        <taxon>Drosophilidae</taxon>
        <taxon>Drosophila</taxon>
        <taxon>Sophophora</taxon>
    </lineage>
</organism>
<evidence type="ECO:0000313" key="13">
    <source>
        <dbReference type="EMBL" id="EDW34330.1"/>
    </source>
</evidence>
<evidence type="ECO:0000256" key="6">
    <source>
        <dbReference type="ARBA" id="ARBA00022792"/>
    </source>
</evidence>
<evidence type="ECO:0000256" key="3">
    <source>
        <dbReference type="ARBA" id="ARBA00008444"/>
    </source>
</evidence>
<protein>
    <submittedName>
        <fullName evidence="13">GL22194</fullName>
    </submittedName>
</protein>
<keyword evidence="6" id="KW-0999">Mitochondrion inner membrane</keyword>
<dbReference type="GO" id="GO:0008320">
    <property type="term" value="F:protein transmembrane transporter activity"/>
    <property type="evidence" value="ECO:0007669"/>
    <property type="project" value="TreeGrafter"/>
</dbReference>
<evidence type="ECO:0000313" key="14">
    <source>
        <dbReference type="Proteomes" id="UP000008744"/>
    </source>
</evidence>
<keyword evidence="4" id="KW-0813">Transport</keyword>
<evidence type="ECO:0000256" key="5">
    <source>
        <dbReference type="ARBA" id="ARBA00022692"/>
    </source>
</evidence>
<keyword evidence="7" id="KW-0653">Protein transport</keyword>
<dbReference type="OrthoDB" id="2261329at2759"/>
<keyword evidence="14" id="KW-1185">Reference proteome</keyword>
<dbReference type="KEGG" id="dpe:6591809"/>
<sequence>MKYFRQPCPIRIVEDAGGAFMMGTIGGSLFQFLKGFRDAPTGIRRGLYGGLDSVKLRTPVIAGSFAVWAATFSTVDCTMIHYRQREDAWNSIVCGAATGGILSARQGIRQMANGALIGCLVLAMVEGASAAVATISAAEHQSIAPGEAQGKQQRPQWDVLQDGSKKDSEFEPVMDKCPSFKSCHMGTGPHSLSDLVKMANVV</sequence>
<comment type="function">
    <text evidence="1">Essential component of the TIM23 complex, a complex that mediates the translocation of transit peptide-containing proteins across the mitochondrial inner membrane.</text>
</comment>
<dbReference type="EMBL" id="CH479182">
    <property type="protein sequence ID" value="EDW34330.1"/>
    <property type="molecule type" value="Genomic_DNA"/>
</dbReference>
<dbReference type="PhylomeDB" id="B4GFE5"/>
<evidence type="ECO:0000256" key="11">
    <source>
        <dbReference type="ARBA" id="ARBA00023136"/>
    </source>
</evidence>
<feature type="region of interest" description="Disordered" evidence="12">
    <location>
        <begin position="144"/>
        <end position="171"/>
    </location>
</feature>
<dbReference type="PANTHER" id="PTHR10485">
    <property type="entry name" value="MITOCHONDRIAL IMPORT INNER MEMBRANE TRANSLOCASE SUBUNIT TIM-17"/>
    <property type="match status" value="1"/>
</dbReference>
<dbReference type="OMA" id="PQRPQWE"/>
<gene>
    <name evidence="13" type="primary">Dper\GL22194</name>
    <name evidence="13" type="ORF">Dper_GL22194</name>
</gene>
<evidence type="ECO:0000256" key="12">
    <source>
        <dbReference type="SAM" id="MobiDB-lite"/>
    </source>
</evidence>
<dbReference type="GO" id="GO:0005744">
    <property type="term" value="C:TIM23 mitochondrial import inner membrane translocase complex"/>
    <property type="evidence" value="ECO:0007669"/>
    <property type="project" value="TreeGrafter"/>
</dbReference>
<evidence type="ECO:0000256" key="4">
    <source>
        <dbReference type="ARBA" id="ARBA00022448"/>
    </source>
</evidence>
<evidence type="ECO:0000256" key="1">
    <source>
        <dbReference type="ARBA" id="ARBA00002959"/>
    </source>
</evidence>
<name>B4GFE5_DROPE</name>
<keyword evidence="8" id="KW-1133">Transmembrane helix</keyword>
<dbReference type="AlphaFoldDB" id="B4GFE5"/>
<dbReference type="eggNOG" id="KOG1652">
    <property type="taxonomic scope" value="Eukaryota"/>
</dbReference>
<evidence type="ECO:0000256" key="7">
    <source>
        <dbReference type="ARBA" id="ARBA00022927"/>
    </source>
</evidence>
<reference evidence="13 14" key="1">
    <citation type="journal article" date="2007" name="Nature">
        <title>Evolution of genes and genomes on the Drosophila phylogeny.</title>
        <authorList>
            <consortium name="Drosophila 12 Genomes Consortium"/>
            <person name="Clark A.G."/>
            <person name="Eisen M.B."/>
            <person name="Smith D.R."/>
            <person name="Bergman C.M."/>
            <person name="Oliver B."/>
            <person name="Markow T.A."/>
            <person name="Kaufman T.C."/>
            <person name="Kellis M."/>
            <person name="Gelbart W."/>
            <person name="Iyer V.N."/>
            <person name="Pollard D.A."/>
            <person name="Sackton T.B."/>
            <person name="Larracuente A.M."/>
            <person name="Singh N.D."/>
            <person name="Abad J.P."/>
            <person name="Abt D.N."/>
            <person name="Adryan B."/>
            <person name="Aguade M."/>
            <person name="Akashi H."/>
            <person name="Anderson W.W."/>
            <person name="Aquadro C.F."/>
            <person name="Ardell D.H."/>
            <person name="Arguello R."/>
            <person name="Artieri C.G."/>
            <person name="Barbash D.A."/>
            <person name="Barker D."/>
            <person name="Barsanti P."/>
            <person name="Batterham P."/>
            <person name="Batzoglou S."/>
            <person name="Begun D."/>
            <person name="Bhutkar A."/>
            <person name="Blanco E."/>
            <person name="Bosak S.A."/>
            <person name="Bradley R.K."/>
            <person name="Brand A.D."/>
            <person name="Brent M.R."/>
            <person name="Brooks A.N."/>
            <person name="Brown R.H."/>
            <person name="Butlin R.K."/>
            <person name="Caggese C."/>
            <person name="Calvi B.R."/>
            <person name="Bernardo de Carvalho A."/>
            <person name="Caspi A."/>
            <person name="Castrezana S."/>
            <person name="Celniker S.E."/>
            <person name="Chang J.L."/>
            <person name="Chapple C."/>
            <person name="Chatterji S."/>
            <person name="Chinwalla A."/>
            <person name="Civetta A."/>
            <person name="Clifton S.W."/>
            <person name="Comeron J.M."/>
            <person name="Costello J.C."/>
            <person name="Coyne J.A."/>
            <person name="Daub J."/>
            <person name="David R.G."/>
            <person name="Delcher A.L."/>
            <person name="Delehaunty K."/>
            <person name="Do C.B."/>
            <person name="Ebling H."/>
            <person name="Edwards K."/>
            <person name="Eickbush T."/>
            <person name="Evans J.D."/>
            <person name="Filipski A."/>
            <person name="Findeiss S."/>
            <person name="Freyhult E."/>
            <person name="Fulton L."/>
            <person name="Fulton R."/>
            <person name="Garcia A.C."/>
            <person name="Gardiner A."/>
            <person name="Garfield D.A."/>
            <person name="Garvin B.E."/>
            <person name="Gibson G."/>
            <person name="Gilbert D."/>
            <person name="Gnerre S."/>
            <person name="Godfrey J."/>
            <person name="Good R."/>
            <person name="Gotea V."/>
            <person name="Gravely B."/>
            <person name="Greenberg A.J."/>
            <person name="Griffiths-Jones S."/>
            <person name="Gross S."/>
            <person name="Guigo R."/>
            <person name="Gustafson E.A."/>
            <person name="Haerty W."/>
            <person name="Hahn M.W."/>
            <person name="Halligan D.L."/>
            <person name="Halpern A.L."/>
            <person name="Halter G.M."/>
            <person name="Han M.V."/>
            <person name="Heger A."/>
            <person name="Hillier L."/>
            <person name="Hinrichs A.S."/>
            <person name="Holmes I."/>
            <person name="Hoskins R.A."/>
            <person name="Hubisz M.J."/>
            <person name="Hultmark D."/>
            <person name="Huntley M.A."/>
            <person name="Jaffe D.B."/>
            <person name="Jagadeeshan S."/>
            <person name="Jeck W.R."/>
            <person name="Johnson J."/>
            <person name="Jones C.D."/>
            <person name="Jordan W.C."/>
            <person name="Karpen G.H."/>
            <person name="Kataoka E."/>
            <person name="Keightley P.D."/>
            <person name="Kheradpour P."/>
            <person name="Kirkness E.F."/>
            <person name="Koerich L.B."/>
            <person name="Kristiansen K."/>
            <person name="Kudrna D."/>
            <person name="Kulathinal R.J."/>
            <person name="Kumar S."/>
            <person name="Kwok R."/>
            <person name="Lander E."/>
            <person name="Langley C.H."/>
            <person name="Lapoint R."/>
            <person name="Lazzaro B.P."/>
            <person name="Lee S.J."/>
            <person name="Levesque L."/>
            <person name="Li R."/>
            <person name="Lin C.F."/>
            <person name="Lin M.F."/>
            <person name="Lindblad-Toh K."/>
            <person name="Llopart A."/>
            <person name="Long M."/>
            <person name="Low L."/>
            <person name="Lozovsky E."/>
            <person name="Lu J."/>
            <person name="Luo M."/>
            <person name="Machado C.A."/>
            <person name="Makalowski W."/>
            <person name="Marzo M."/>
            <person name="Matsuda M."/>
            <person name="Matzkin L."/>
            <person name="McAllister B."/>
            <person name="McBride C.S."/>
            <person name="McKernan B."/>
            <person name="McKernan K."/>
            <person name="Mendez-Lago M."/>
            <person name="Minx P."/>
            <person name="Mollenhauer M.U."/>
            <person name="Montooth K."/>
            <person name="Mount S.M."/>
            <person name="Mu X."/>
            <person name="Myers E."/>
            <person name="Negre B."/>
            <person name="Newfeld S."/>
            <person name="Nielsen R."/>
            <person name="Noor M.A."/>
            <person name="O'Grady P."/>
            <person name="Pachter L."/>
            <person name="Papaceit M."/>
            <person name="Parisi M.J."/>
            <person name="Parisi M."/>
            <person name="Parts L."/>
            <person name="Pedersen J.S."/>
            <person name="Pesole G."/>
            <person name="Phillippy A.M."/>
            <person name="Ponting C.P."/>
            <person name="Pop M."/>
            <person name="Porcelli D."/>
            <person name="Powell J.R."/>
            <person name="Prohaska S."/>
            <person name="Pruitt K."/>
            <person name="Puig M."/>
            <person name="Quesneville H."/>
            <person name="Ram K.R."/>
            <person name="Rand D."/>
            <person name="Rasmussen M.D."/>
            <person name="Reed L.K."/>
            <person name="Reenan R."/>
            <person name="Reily A."/>
            <person name="Remington K.A."/>
            <person name="Rieger T.T."/>
            <person name="Ritchie M.G."/>
            <person name="Robin C."/>
            <person name="Rogers Y.H."/>
            <person name="Rohde C."/>
            <person name="Rozas J."/>
            <person name="Rubenfield M.J."/>
            <person name="Ruiz A."/>
            <person name="Russo S."/>
            <person name="Salzberg S.L."/>
            <person name="Sanchez-Gracia A."/>
            <person name="Saranga D.J."/>
            <person name="Sato H."/>
            <person name="Schaeffer S.W."/>
            <person name="Schatz M.C."/>
            <person name="Schlenke T."/>
            <person name="Schwartz R."/>
            <person name="Segarra C."/>
            <person name="Singh R.S."/>
            <person name="Sirot L."/>
            <person name="Sirota M."/>
            <person name="Sisneros N.B."/>
            <person name="Smith C.D."/>
            <person name="Smith T.F."/>
            <person name="Spieth J."/>
            <person name="Stage D.E."/>
            <person name="Stark A."/>
            <person name="Stephan W."/>
            <person name="Strausberg R.L."/>
            <person name="Strempel S."/>
            <person name="Sturgill D."/>
            <person name="Sutton G."/>
            <person name="Sutton G.G."/>
            <person name="Tao W."/>
            <person name="Teichmann S."/>
            <person name="Tobari Y.N."/>
            <person name="Tomimura Y."/>
            <person name="Tsolas J.M."/>
            <person name="Valente V.L."/>
            <person name="Venter E."/>
            <person name="Venter J.C."/>
            <person name="Vicario S."/>
            <person name="Vieira F.G."/>
            <person name="Vilella A.J."/>
            <person name="Villasante A."/>
            <person name="Walenz B."/>
            <person name="Wang J."/>
            <person name="Wasserman M."/>
            <person name="Watts T."/>
            <person name="Wilson D."/>
            <person name="Wilson R.K."/>
            <person name="Wing R.A."/>
            <person name="Wolfner M.F."/>
            <person name="Wong A."/>
            <person name="Wong G.K."/>
            <person name="Wu C.I."/>
            <person name="Wu G."/>
            <person name="Yamamoto D."/>
            <person name="Yang H.P."/>
            <person name="Yang S.P."/>
            <person name="Yorke J.A."/>
            <person name="Yoshida K."/>
            <person name="Zdobnov E."/>
            <person name="Zhang P."/>
            <person name="Zhang Y."/>
            <person name="Zimin A.V."/>
            <person name="Baldwin J."/>
            <person name="Abdouelleil A."/>
            <person name="Abdulkadir J."/>
            <person name="Abebe A."/>
            <person name="Abera B."/>
            <person name="Abreu J."/>
            <person name="Acer S.C."/>
            <person name="Aftuck L."/>
            <person name="Alexander A."/>
            <person name="An P."/>
            <person name="Anderson E."/>
            <person name="Anderson S."/>
            <person name="Arachi H."/>
            <person name="Azer M."/>
            <person name="Bachantsang P."/>
            <person name="Barry A."/>
            <person name="Bayul T."/>
            <person name="Berlin A."/>
            <person name="Bessette D."/>
            <person name="Bloom T."/>
            <person name="Blye J."/>
            <person name="Boguslavskiy L."/>
            <person name="Bonnet C."/>
            <person name="Boukhgalter B."/>
            <person name="Bourzgui I."/>
            <person name="Brown A."/>
            <person name="Cahill P."/>
            <person name="Channer S."/>
            <person name="Cheshatsang Y."/>
            <person name="Chuda L."/>
            <person name="Citroen M."/>
            <person name="Collymore A."/>
            <person name="Cooke P."/>
            <person name="Costello M."/>
            <person name="D'Aco K."/>
            <person name="Daza R."/>
            <person name="De Haan G."/>
            <person name="DeGray S."/>
            <person name="DeMaso C."/>
            <person name="Dhargay N."/>
            <person name="Dooley K."/>
            <person name="Dooley E."/>
            <person name="Doricent M."/>
            <person name="Dorje P."/>
            <person name="Dorjee K."/>
            <person name="Dupes A."/>
            <person name="Elong R."/>
            <person name="Falk J."/>
            <person name="Farina A."/>
            <person name="Faro S."/>
            <person name="Ferguson D."/>
            <person name="Fisher S."/>
            <person name="Foley C.D."/>
            <person name="Franke A."/>
            <person name="Friedrich D."/>
            <person name="Gadbois L."/>
            <person name="Gearin G."/>
            <person name="Gearin C.R."/>
            <person name="Giannoukos G."/>
            <person name="Goode T."/>
            <person name="Graham J."/>
            <person name="Grandbois E."/>
            <person name="Grewal S."/>
            <person name="Gyaltsen K."/>
            <person name="Hafez N."/>
            <person name="Hagos B."/>
            <person name="Hall J."/>
            <person name="Henson C."/>
            <person name="Hollinger A."/>
            <person name="Honan T."/>
            <person name="Huard M.D."/>
            <person name="Hughes L."/>
            <person name="Hurhula B."/>
            <person name="Husby M.E."/>
            <person name="Kamat A."/>
            <person name="Kanga B."/>
            <person name="Kashin S."/>
            <person name="Khazanovich D."/>
            <person name="Kisner P."/>
            <person name="Lance K."/>
            <person name="Lara M."/>
            <person name="Lee W."/>
            <person name="Lennon N."/>
            <person name="Letendre F."/>
            <person name="LeVine R."/>
            <person name="Lipovsky A."/>
            <person name="Liu X."/>
            <person name="Liu J."/>
            <person name="Liu S."/>
            <person name="Lokyitsang T."/>
            <person name="Lokyitsang Y."/>
            <person name="Lubonja R."/>
            <person name="Lui A."/>
            <person name="MacDonald P."/>
            <person name="Magnisalis V."/>
            <person name="Maru K."/>
            <person name="Matthews C."/>
            <person name="McCusker W."/>
            <person name="McDonough S."/>
            <person name="Mehta T."/>
            <person name="Meldrim J."/>
            <person name="Meneus L."/>
            <person name="Mihai O."/>
            <person name="Mihalev A."/>
            <person name="Mihova T."/>
            <person name="Mittelman R."/>
            <person name="Mlenga V."/>
            <person name="Montmayeur A."/>
            <person name="Mulrain L."/>
            <person name="Navidi A."/>
            <person name="Naylor J."/>
            <person name="Negash T."/>
            <person name="Nguyen T."/>
            <person name="Nguyen N."/>
            <person name="Nicol R."/>
            <person name="Norbu C."/>
            <person name="Norbu N."/>
            <person name="Novod N."/>
            <person name="O'Neill B."/>
            <person name="Osman S."/>
            <person name="Markiewicz E."/>
            <person name="Oyono O.L."/>
            <person name="Patti C."/>
            <person name="Phunkhang P."/>
            <person name="Pierre F."/>
            <person name="Priest M."/>
            <person name="Raghuraman S."/>
            <person name="Rege F."/>
            <person name="Reyes R."/>
            <person name="Rise C."/>
            <person name="Rogov P."/>
            <person name="Ross K."/>
            <person name="Ryan E."/>
            <person name="Settipalli S."/>
            <person name="Shea T."/>
            <person name="Sherpa N."/>
            <person name="Shi L."/>
            <person name="Shih D."/>
            <person name="Sparrow T."/>
            <person name="Spaulding J."/>
            <person name="Stalker J."/>
            <person name="Stange-Thomann N."/>
            <person name="Stavropoulos S."/>
            <person name="Stone C."/>
            <person name="Strader C."/>
            <person name="Tesfaye S."/>
            <person name="Thomson T."/>
            <person name="Thoulutsang Y."/>
            <person name="Thoulutsang D."/>
            <person name="Topham K."/>
            <person name="Topping I."/>
            <person name="Tsamla T."/>
            <person name="Vassiliev H."/>
            <person name="Vo A."/>
            <person name="Wangchuk T."/>
            <person name="Wangdi T."/>
            <person name="Weiand M."/>
            <person name="Wilkinson J."/>
            <person name="Wilson A."/>
            <person name="Yadav S."/>
            <person name="Young G."/>
            <person name="Yu Q."/>
            <person name="Zembek L."/>
            <person name="Zhong D."/>
            <person name="Zimmer A."/>
            <person name="Zwirko Z."/>
            <person name="Jaffe D.B."/>
            <person name="Alvarez P."/>
            <person name="Brockman W."/>
            <person name="Butler J."/>
            <person name="Chin C."/>
            <person name="Gnerre S."/>
            <person name="Grabherr M."/>
            <person name="Kleber M."/>
            <person name="Mauceli E."/>
            <person name="MacCallum I."/>
        </authorList>
    </citation>
    <scope>NUCLEOTIDE SEQUENCE [LARGE SCALE GENOMIC DNA]</scope>
    <source>
        <strain evidence="14">MSH-3 / Tucson 14011-0111.49</strain>
    </source>
</reference>
<keyword evidence="5" id="KW-0812">Transmembrane</keyword>
<keyword evidence="9" id="KW-0811">Translocation</keyword>
<comment type="similarity">
    <text evidence="3">Belongs to the Tim17/Tim22/Tim23 family.</text>
</comment>
<evidence type="ECO:0000256" key="2">
    <source>
        <dbReference type="ARBA" id="ARBA00004448"/>
    </source>
</evidence>
<dbReference type="Proteomes" id="UP000008744">
    <property type="component" value="Unassembled WGS sequence"/>
</dbReference>
<evidence type="ECO:0000256" key="9">
    <source>
        <dbReference type="ARBA" id="ARBA00023010"/>
    </source>
</evidence>
<keyword evidence="10" id="KW-0496">Mitochondrion</keyword>
<evidence type="ECO:0000256" key="10">
    <source>
        <dbReference type="ARBA" id="ARBA00023128"/>
    </source>
</evidence>
<dbReference type="PANTHER" id="PTHR10485:SF0">
    <property type="entry name" value="AT05822P-RELATED"/>
    <property type="match status" value="1"/>
</dbReference>
<dbReference type="GO" id="GO:0030150">
    <property type="term" value="P:protein import into mitochondrial matrix"/>
    <property type="evidence" value="ECO:0007669"/>
    <property type="project" value="TreeGrafter"/>
</dbReference>